<evidence type="ECO:0000313" key="5">
    <source>
        <dbReference type="EMBL" id="MCW1886762.1"/>
    </source>
</evidence>
<feature type="region of interest" description="Disordered" evidence="4">
    <location>
        <begin position="109"/>
        <end position="166"/>
    </location>
</feature>
<reference evidence="5 6" key="1">
    <citation type="submission" date="2022-10" db="EMBL/GenBank/DDBJ databases">
        <title>Luteolibacter flavescens strain MCCC 1K03193, whole genome shotgun sequencing project.</title>
        <authorList>
            <person name="Zhao G."/>
            <person name="Shen L."/>
        </authorList>
    </citation>
    <scope>NUCLEOTIDE SEQUENCE [LARGE SCALE GENOMIC DNA]</scope>
    <source>
        <strain evidence="5 6">MCCC 1K03193</strain>
    </source>
</reference>
<comment type="caution">
    <text evidence="5">The sequence shown here is derived from an EMBL/GenBank/DDBJ whole genome shotgun (WGS) entry which is preliminary data.</text>
</comment>
<dbReference type="RefSeq" id="WP_264502717.1">
    <property type="nucleotide sequence ID" value="NZ_JAPDDS010000012.1"/>
</dbReference>
<evidence type="ECO:0000256" key="4">
    <source>
        <dbReference type="SAM" id="MobiDB-lite"/>
    </source>
</evidence>
<keyword evidence="1 2" id="KW-0238">DNA-binding</keyword>
<dbReference type="PROSITE" id="PS50935">
    <property type="entry name" value="SSB"/>
    <property type="match status" value="1"/>
</dbReference>
<evidence type="ECO:0000256" key="1">
    <source>
        <dbReference type="ARBA" id="ARBA00023125"/>
    </source>
</evidence>
<dbReference type="EMBL" id="JAPDDS010000012">
    <property type="protein sequence ID" value="MCW1886762.1"/>
    <property type="molecule type" value="Genomic_DNA"/>
</dbReference>
<evidence type="ECO:0000256" key="2">
    <source>
        <dbReference type="HAMAP-Rule" id="MF_00984"/>
    </source>
</evidence>
<gene>
    <name evidence="5" type="primary">ssb</name>
    <name evidence="5" type="ORF">OKA04_18630</name>
</gene>
<evidence type="ECO:0000313" key="6">
    <source>
        <dbReference type="Proteomes" id="UP001207930"/>
    </source>
</evidence>
<feature type="compositionally biased region" description="Low complexity" evidence="4">
    <location>
        <begin position="137"/>
        <end position="155"/>
    </location>
</feature>
<comment type="subunit">
    <text evidence="2">Homotetramer.</text>
</comment>
<dbReference type="Gene3D" id="2.40.50.140">
    <property type="entry name" value="Nucleic acid-binding proteins"/>
    <property type="match status" value="1"/>
</dbReference>
<feature type="compositionally biased region" description="Gly residues" evidence="4">
    <location>
        <begin position="113"/>
        <end position="136"/>
    </location>
</feature>
<accession>A0ABT3FTI9</accession>
<feature type="short sequence motif" description="Important for interaction with partner proteins" evidence="2">
    <location>
        <begin position="161"/>
        <end position="166"/>
    </location>
</feature>
<keyword evidence="2" id="KW-0235">DNA replication</keyword>
<keyword evidence="2" id="KW-0227">DNA damage</keyword>
<dbReference type="HAMAP" id="MF_00984">
    <property type="entry name" value="SSB"/>
    <property type="match status" value="1"/>
</dbReference>
<sequence length="166" mass="17457">MANLNKVMLIGNLTRDPEVRYTPKGTAVGDLGLAVNRRVADGNGNWSDETTFVDITVWGTNAENAQKYLTKGRGVFVEGRLQMDTWEDKQSGQKRSKLKVVAEVLQFLPDGKQGAGGGGGGGSRPGNGDGGGGGGYSQQPRQSSAPQGASPASSGDYHDEEDDIPF</sequence>
<keyword evidence="6" id="KW-1185">Reference proteome</keyword>
<dbReference type="InterPro" id="IPR011344">
    <property type="entry name" value="ssDNA-bd"/>
</dbReference>
<dbReference type="Proteomes" id="UP001207930">
    <property type="component" value="Unassembled WGS sequence"/>
</dbReference>
<proteinExistence type="inferred from homology"/>
<evidence type="ECO:0000256" key="3">
    <source>
        <dbReference type="RuleBase" id="RU000524"/>
    </source>
</evidence>
<keyword evidence="2" id="KW-0234">DNA repair</keyword>
<dbReference type="InterPro" id="IPR000424">
    <property type="entry name" value="Primosome_PriB/ssb"/>
</dbReference>
<dbReference type="GO" id="GO:0003677">
    <property type="term" value="F:DNA binding"/>
    <property type="evidence" value="ECO:0007669"/>
    <property type="project" value="UniProtKB-KW"/>
</dbReference>
<comment type="caution">
    <text evidence="2">Lacks conserved residue(s) required for the propagation of feature annotation.</text>
</comment>
<dbReference type="PANTHER" id="PTHR10302">
    <property type="entry name" value="SINGLE-STRANDED DNA-BINDING PROTEIN"/>
    <property type="match status" value="1"/>
</dbReference>
<keyword evidence="2" id="KW-0233">DNA recombination</keyword>
<organism evidence="5 6">
    <name type="scientific">Luteolibacter flavescens</name>
    <dbReference type="NCBI Taxonomy" id="1859460"/>
    <lineage>
        <taxon>Bacteria</taxon>
        <taxon>Pseudomonadati</taxon>
        <taxon>Verrucomicrobiota</taxon>
        <taxon>Verrucomicrobiia</taxon>
        <taxon>Verrucomicrobiales</taxon>
        <taxon>Verrucomicrobiaceae</taxon>
        <taxon>Luteolibacter</taxon>
    </lineage>
</organism>
<dbReference type="PANTHER" id="PTHR10302:SF27">
    <property type="entry name" value="SINGLE-STRANDED DNA-BINDING PROTEIN"/>
    <property type="match status" value="1"/>
</dbReference>
<dbReference type="NCBIfam" id="TIGR00621">
    <property type="entry name" value="ssb"/>
    <property type="match status" value="1"/>
</dbReference>
<protein>
    <recommendedName>
        <fullName evidence="2 3">Single-stranded DNA-binding protein</fullName>
        <shortName evidence="2">SSB</shortName>
    </recommendedName>
</protein>
<dbReference type="SUPFAM" id="SSF50249">
    <property type="entry name" value="Nucleic acid-binding proteins"/>
    <property type="match status" value="1"/>
</dbReference>
<comment type="function">
    <text evidence="2">Plays an important role in DNA replication, recombination and repair. Binds to ssDNA and to an array of partner proteins to recruit them to their sites of action during DNA metabolism.</text>
</comment>
<dbReference type="Pfam" id="PF00436">
    <property type="entry name" value="SSB"/>
    <property type="match status" value="1"/>
</dbReference>
<dbReference type="CDD" id="cd04496">
    <property type="entry name" value="SSB_OBF"/>
    <property type="match status" value="1"/>
</dbReference>
<name>A0ABT3FTI9_9BACT</name>
<dbReference type="InterPro" id="IPR012340">
    <property type="entry name" value="NA-bd_OB-fold"/>
</dbReference>